<gene>
    <name evidence="1" type="ORF">GPJ59_15260</name>
</gene>
<dbReference type="RefSeq" id="WP_219667673.1">
    <property type="nucleotide sequence ID" value="NZ_WTFF01000093.1"/>
</dbReference>
<evidence type="ECO:0000313" key="2">
    <source>
        <dbReference type="Proteomes" id="UP000812013"/>
    </source>
</evidence>
<name>A0ABS6Z620_9ACTN</name>
<reference evidence="1 2" key="1">
    <citation type="submission" date="2019-12" db="EMBL/GenBank/DDBJ databases">
        <title>Genome sequence of Streptomyces bambusae.</title>
        <authorList>
            <person name="Bansal K."/>
            <person name="Choksket S."/>
            <person name="Korpole S."/>
            <person name="Patil P.B."/>
        </authorList>
    </citation>
    <scope>NUCLEOTIDE SEQUENCE [LARGE SCALE GENOMIC DNA]</scope>
    <source>
        <strain evidence="1 2">SK60</strain>
    </source>
</reference>
<organism evidence="1 2">
    <name type="scientific">Streptomyces bambusae</name>
    <dbReference type="NCBI Taxonomy" id="1550616"/>
    <lineage>
        <taxon>Bacteria</taxon>
        <taxon>Bacillati</taxon>
        <taxon>Actinomycetota</taxon>
        <taxon>Actinomycetes</taxon>
        <taxon>Kitasatosporales</taxon>
        <taxon>Streptomycetaceae</taxon>
        <taxon>Streptomyces</taxon>
    </lineage>
</organism>
<proteinExistence type="predicted"/>
<comment type="caution">
    <text evidence="1">The sequence shown here is derived from an EMBL/GenBank/DDBJ whole genome shotgun (WGS) entry which is preliminary data.</text>
</comment>
<sequence length="207" mass="21896">MTTAPVPAAPALGPLTVRAFLLGPQPGESAEALADSLHEHDAATGVLPRVRGLTDAADRAVEHELANVIDGFLDLDLLSLLAHGWSKHSALRDAAHRTRRFPGSEEVVALATHSITSTHHPYVDVLVDGAPAATVDVALDVAFRIRALVAVVREARLTGVRSGECEVEATLAVRGITVATRQGRLDLPATLRLRSPIDLLPAREPPP</sequence>
<dbReference type="EMBL" id="WTFF01000093">
    <property type="protein sequence ID" value="MBW5483210.1"/>
    <property type="molecule type" value="Genomic_DNA"/>
</dbReference>
<dbReference type="Proteomes" id="UP000812013">
    <property type="component" value="Unassembled WGS sequence"/>
</dbReference>
<evidence type="ECO:0000313" key="1">
    <source>
        <dbReference type="EMBL" id="MBW5483210.1"/>
    </source>
</evidence>
<keyword evidence="2" id="KW-1185">Reference proteome</keyword>
<accession>A0ABS6Z620</accession>
<protein>
    <submittedName>
        <fullName evidence="1">Uncharacterized protein</fullName>
    </submittedName>
</protein>